<keyword evidence="2" id="KW-0805">Transcription regulation</keyword>
<dbReference type="InterPro" id="IPR036388">
    <property type="entry name" value="WH-like_DNA-bd_sf"/>
</dbReference>
<accession>A0ABQ0AN39</accession>
<dbReference type="Gene3D" id="1.10.10.10">
    <property type="entry name" value="Winged helix-like DNA-binding domain superfamily/Winged helix DNA-binding domain"/>
    <property type="match status" value="1"/>
</dbReference>
<feature type="domain" description="HTH lysR-type" evidence="5">
    <location>
        <begin position="2"/>
        <end position="59"/>
    </location>
</feature>
<keyword evidence="3" id="KW-0238">DNA-binding</keyword>
<evidence type="ECO:0000256" key="1">
    <source>
        <dbReference type="ARBA" id="ARBA00009437"/>
    </source>
</evidence>
<evidence type="ECO:0000313" key="7">
    <source>
        <dbReference type="Proteomes" id="UP001441944"/>
    </source>
</evidence>
<dbReference type="InterPro" id="IPR058163">
    <property type="entry name" value="LysR-type_TF_proteobact-type"/>
</dbReference>
<keyword evidence="7" id="KW-1185">Reference proteome</keyword>
<reference evidence="6 7" key="1">
    <citation type="submission" date="2024-04" db="EMBL/GenBank/DDBJ databases">
        <title>Draft genome sequence of Pseudophaeobacter arcticus NBRC 116598.</title>
        <authorList>
            <person name="Miyakawa T."/>
            <person name="Kusuya Y."/>
            <person name="Miura T."/>
        </authorList>
    </citation>
    <scope>NUCLEOTIDE SEQUENCE [LARGE SCALE GENOMIC DNA]</scope>
    <source>
        <strain evidence="6 7">SU-CL00105</strain>
    </source>
</reference>
<dbReference type="PROSITE" id="PS50931">
    <property type="entry name" value="HTH_LYSR"/>
    <property type="match status" value="1"/>
</dbReference>
<comment type="similarity">
    <text evidence="1">Belongs to the LysR transcriptional regulatory family.</text>
</comment>
<evidence type="ECO:0000313" key="6">
    <source>
        <dbReference type="EMBL" id="GAA6197275.1"/>
    </source>
</evidence>
<organism evidence="6 7">
    <name type="scientific">Pseudophaeobacter arcticus</name>
    <dbReference type="NCBI Taxonomy" id="385492"/>
    <lineage>
        <taxon>Bacteria</taxon>
        <taxon>Pseudomonadati</taxon>
        <taxon>Pseudomonadota</taxon>
        <taxon>Alphaproteobacteria</taxon>
        <taxon>Rhodobacterales</taxon>
        <taxon>Paracoccaceae</taxon>
        <taxon>Pseudophaeobacter</taxon>
    </lineage>
</organism>
<evidence type="ECO:0000256" key="4">
    <source>
        <dbReference type="ARBA" id="ARBA00023163"/>
    </source>
</evidence>
<dbReference type="PANTHER" id="PTHR30537:SF3">
    <property type="entry name" value="TRANSCRIPTIONAL REGULATORY PROTEIN"/>
    <property type="match status" value="1"/>
</dbReference>
<dbReference type="SUPFAM" id="SSF53850">
    <property type="entry name" value="Periplasmic binding protein-like II"/>
    <property type="match status" value="1"/>
</dbReference>
<dbReference type="InterPro" id="IPR036390">
    <property type="entry name" value="WH_DNA-bd_sf"/>
</dbReference>
<dbReference type="RefSeq" id="WP_353400869.1">
    <property type="nucleotide sequence ID" value="NZ_BAABWU010000010.1"/>
</dbReference>
<protein>
    <submittedName>
        <fullName evidence="6">LysR family transcriptional regulator</fullName>
    </submittedName>
</protein>
<dbReference type="InterPro" id="IPR000847">
    <property type="entry name" value="LysR_HTH_N"/>
</dbReference>
<evidence type="ECO:0000256" key="3">
    <source>
        <dbReference type="ARBA" id="ARBA00023125"/>
    </source>
</evidence>
<evidence type="ECO:0000256" key="2">
    <source>
        <dbReference type="ARBA" id="ARBA00023015"/>
    </source>
</evidence>
<gene>
    <name evidence="6" type="ORF">NBRC116598_27190</name>
</gene>
<dbReference type="EMBL" id="BAABWU010000010">
    <property type="protein sequence ID" value="GAA6197275.1"/>
    <property type="molecule type" value="Genomic_DNA"/>
</dbReference>
<dbReference type="SUPFAM" id="SSF46785">
    <property type="entry name" value="Winged helix' DNA-binding domain"/>
    <property type="match status" value="1"/>
</dbReference>
<dbReference type="Gene3D" id="3.40.190.290">
    <property type="match status" value="1"/>
</dbReference>
<comment type="caution">
    <text evidence="6">The sequence shown here is derived from an EMBL/GenBank/DDBJ whole genome shotgun (WGS) entry which is preliminary data.</text>
</comment>
<dbReference type="InterPro" id="IPR005119">
    <property type="entry name" value="LysR_subst-bd"/>
</dbReference>
<evidence type="ECO:0000259" key="5">
    <source>
        <dbReference type="PROSITE" id="PS50931"/>
    </source>
</evidence>
<name>A0ABQ0AN39_9RHOB</name>
<dbReference type="Pfam" id="PF00126">
    <property type="entry name" value="HTH_1"/>
    <property type="match status" value="1"/>
</dbReference>
<proteinExistence type="inferred from homology"/>
<sequence>MLDWKPLPAFLAVARHGSLRAAAEAIDSTHATLRRQVEALEAGLRVQLFRRGGDGLHLTAAGRALLPQALEAEATLLKGFNAVQGLDREATGRVRLSADPMTAHYLLAPILAEFSKLYPDIHIDLSLSFGIESIENHETDVSIRHVLQVEDAAVGRRLFPLSLGIYAARDYIERVLPGAGPKGQGLNWIGYGAEPSLLDMIASSPFPEAKIRHAIPDPQMHLHMARAGAGMTFLASWVQKEFPELQRVPGTELNQDRSTWLLLHGDLRRVLRVRLLVDYLHAALQERRADFIGT</sequence>
<dbReference type="Proteomes" id="UP001441944">
    <property type="component" value="Unassembled WGS sequence"/>
</dbReference>
<dbReference type="PANTHER" id="PTHR30537">
    <property type="entry name" value="HTH-TYPE TRANSCRIPTIONAL REGULATOR"/>
    <property type="match status" value="1"/>
</dbReference>
<keyword evidence="4" id="KW-0804">Transcription</keyword>
<dbReference type="Pfam" id="PF03466">
    <property type="entry name" value="LysR_substrate"/>
    <property type="match status" value="1"/>
</dbReference>